<keyword evidence="3" id="KW-1185">Reference proteome</keyword>
<feature type="compositionally biased region" description="Polar residues" evidence="1">
    <location>
        <begin position="613"/>
        <end position="622"/>
    </location>
</feature>
<accession>A0A8W8HLB4</accession>
<feature type="region of interest" description="Disordered" evidence="1">
    <location>
        <begin position="613"/>
        <end position="652"/>
    </location>
</feature>
<dbReference type="PANTHER" id="PTHR31751:SF42">
    <property type="entry name" value="PROTEIN CBG10204"/>
    <property type="match status" value="1"/>
</dbReference>
<organism evidence="2 3">
    <name type="scientific">Magallana gigas</name>
    <name type="common">Pacific oyster</name>
    <name type="synonym">Crassostrea gigas</name>
    <dbReference type="NCBI Taxonomy" id="29159"/>
    <lineage>
        <taxon>Eukaryota</taxon>
        <taxon>Metazoa</taxon>
        <taxon>Spiralia</taxon>
        <taxon>Lophotrochozoa</taxon>
        <taxon>Mollusca</taxon>
        <taxon>Bivalvia</taxon>
        <taxon>Autobranchia</taxon>
        <taxon>Pteriomorphia</taxon>
        <taxon>Ostreida</taxon>
        <taxon>Ostreoidea</taxon>
        <taxon>Ostreidae</taxon>
        <taxon>Magallana</taxon>
    </lineage>
</organism>
<reference evidence="2" key="1">
    <citation type="submission" date="2022-08" db="UniProtKB">
        <authorList>
            <consortium name="EnsemblMetazoa"/>
        </authorList>
    </citation>
    <scope>IDENTIFICATION</scope>
    <source>
        <strain evidence="2">05x7-T-G4-1.051#20</strain>
    </source>
</reference>
<sequence>MALISAQIRKGSTVLLPWHIVGGFSEGCTMLELFQSIKNGSIDLGTWVFPEKLRDLPITVSVGKSKTDGFDNVMANMNVVQTVSLFGHYVRFNLVVDKDQKRSTACEMPSESGTEDSGAESGKAKRNAFEVLISDPVPGEDGHYKGEDISDEQKLLRERRFLVCESALLDLIKRSTCVECGQAVNPDSVVEGEKISAGIKYKFVCNGGHPGKWISTPFYGGRSFVHLLLQIMVLLTGASWEKFSLGAKFINLAVGSTRQFYKMQLQYRVAIEESFARHMETVRKAVAGVPLSIAIDVRYDTPGFSANRSSGVFMDTNTRAILQLEVGDSREVGRHSPKMERLLIERGLLYLVHQSPLIVWEIISDASRNIISLLSKEAGSNSGRYHKEISLSTALAMDSSNYKPFLVELQYICRHPEGVTEIENKKWLERDSEAFKQLRKVVTNREWCGTMQFYTHCKQTWAIEKIFSHTLLHYCPKANSYSYDSYRIRNILAVMDHNNHLGRMPQVGDNGDSYAQAQVLRRTKQWVAYERKTPKDCKYILDLMAACLHKTYGVPEKAFSKSRKSLELDKVAKNLSGDKNPGSRLLLAEMKSRKNTDICEKYSGLEERIENVFQSSGNSSTDSGKRKYISDDEEEDEDDETSIPSTLDDINSQYPTKADDIKELISDGIKAGLWKRGWKPDIRGEFQIYLQDKVKNIVKKAKIAKEKARLKKDLENCGDLL</sequence>
<evidence type="ECO:0000313" key="2">
    <source>
        <dbReference type="EnsemblMetazoa" id="G10053.1:cds"/>
    </source>
</evidence>
<evidence type="ECO:0000256" key="1">
    <source>
        <dbReference type="SAM" id="MobiDB-lite"/>
    </source>
</evidence>
<dbReference type="PANTHER" id="PTHR31751">
    <property type="entry name" value="SI:CH211-108C17.2-RELATED-RELATED"/>
    <property type="match status" value="1"/>
</dbReference>
<feature type="compositionally biased region" description="Polar residues" evidence="1">
    <location>
        <begin position="642"/>
        <end position="652"/>
    </location>
</feature>
<evidence type="ECO:0000313" key="3">
    <source>
        <dbReference type="Proteomes" id="UP000005408"/>
    </source>
</evidence>
<dbReference type="Proteomes" id="UP000005408">
    <property type="component" value="Unassembled WGS sequence"/>
</dbReference>
<proteinExistence type="predicted"/>
<dbReference type="AlphaFoldDB" id="A0A8W8HLB4"/>
<feature type="compositionally biased region" description="Acidic residues" evidence="1">
    <location>
        <begin position="631"/>
        <end position="641"/>
    </location>
</feature>
<name>A0A8W8HLB4_MAGGI</name>
<dbReference type="EnsemblMetazoa" id="G10053.1">
    <property type="protein sequence ID" value="G10053.1:cds"/>
    <property type="gene ID" value="G10053"/>
</dbReference>
<protein>
    <submittedName>
        <fullName evidence="2">Uncharacterized protein</fullName>
    </submittedName>
</protein>